<name>A0A2K8UHC2_9GAMM</name>
<dbReference type="CDD" id="cd05403">
    <property type="entry name" value="NT_KNTase_like"/>
    <property type="match status" value="1"/>
</dbReference>
<organism evidence="3 4">
    <name type="scientific">Candidatus Thiodictyon syntrophicum</name>
    <dbReference type="NCBI Taxonomy" id="1166950"/>
    <lineage>
        <taxon>Bacteria</taxon>
        <taxon>Pseudomonadati</taxon>
        <taxon>Pseudomonadota</taxon>
        <taxon>Gammaproteobacteria</taxon>
        <taxon>Chromatiales</taxon>
        <taxon>Chromatiaceae</taxon>
        <taxon>Thiodictyon</taxon>
    </lineage>
</organism>
<protein>
    <recommendedName>
        <fullName evidence="2">Polymerase beta nucleotidyltransferase domain-containing protein</fullName>
    </recommendedName>
</protein>
<dbReference type="SUPFAM" id="SSF81301">
    <property type="entry name" value="Nucleotidyltransferase"/>
    <property type="match status" value="1"/>
</dbReference>
<dbReference type="Proteomes" id="UP000232638">
    <property type="component" value="Chromosome"/>
</dbReference>
<evidence type="ECO:0000313" key="3">
    <source>
        <dbReference type="EMBL" id="AUB84938.1"/>
    </source>
</evidence>
<dbReference type="Gene3D" id="3.30.460.10">
    <property type="entry name" value="Beta Polymerase, domain 2"/>
    <property type="match status" value="1"/>
</dbReference>
<evidence type="ECO:0000256" key="1">
    <source>
        <dbReference type="SAM" id="MobiDB-lite"/>
    </source>
</evidence>
<evidence type="ECO:0000313" key="4">
    <source>
        <dbReference type="Proteomes" id="UP000232638"/>
    </source>
</evidence>
<reference evidence="3 4" key="1">
    <citation type="submission" date="2017-03" db="EMBL/GenBank/DDBJ databases">
        <title>Complete genome sequence of Candidatus 'Thiodictyon syntrophicum' sp. nov. strain Cad16T, a photolithoautotroph purple sulfur bacterium isolated from an alpine meromictic lake.</title>
        <authorList>
            <person name="Luedin S.M."/>
            <person name="Pothier J.F."/>
            <person name="Danza F."/>
            <person name="Storelli N."/>
            <person name="Wittwer M."/>
            <person name="Tonolla M."/>
        </authorList>
    </citation>
    <scope>NUCLEOTIDE SEQUENCE [LARGE SCALE GENOMIC DNA]</scope>
    <source>
        <strain evidence="3 4">Cad16T</strain>
    </source>
</reference>
<keyword evidence="4" id="KW-1185">Reference proteome</keyword>
<dbReference type="Pfam" id="PF18765">
    <property type="entry name" value="Polbeta"/>
    <property type="match status" value="1"/>
</dbReference>
<feature type="region of interest" description="Disordered" evidence="1">
    <location>
        <begin position="107"/>
        <end position="136"/>
    </location>
</feature>
<feature type="domain" description="Polymerase beta nucleotidyltransferase" evidence="2">
    <location>
        <begin position="16"/>
        <end position="104"/>
    </location>
</feature>
<dbReference type="InterPro" id="IPR041633">
    <property type="entry name" value="Polbeta"/>
</dbReference>
<sequence>MTPETCGLSQSVIDRICAVFANCPTVERALLYGSRAKGNYHHGSDIDLALEGRGLDETQLLALETQLDDLLLPYCIDLSRLAGIQDEALRDHIRRVGRVFYETQSILPSPLAGPDLSPSDVVGNPPHPSRRSISRP</sequence>
<dbReference type="EMBL" id="CP020370">
    <property type="protein sequence ID" value="AUB84938.1"/>
    <property type="molecule type" value="Genomic_DNA"/>
</dbReference>
<dbReference type="InterPro" id="IPR043519">
    <property type="entry name" value="NT_sf"/>
</dbReference>
<proteinExistence type="predicted"/>
<dbReference type="AlphaFoldDB" id="A0A2K8UHC2"/>
<accession>A0A2K8UHC2</accession>
<evidence type="ECO:0000259" key="2">
    <source>
        <dbReference type="Pfam" id="PF18765"/>
    </source>
</evidence>
<dbReference type="KEGG" id="tsy:THSYN_25105"/>
<gene>
    <name evidence="3" type="ORF">THSYN_25105</name>
</gene>